<protein>
    <submittedName>
        <fullName evidence="1">DUF493 family protein</fullName>
    </submittedName>
</protein>
<accession>A0A7Y9C776</accession>
<dbReference type="AlphaFoldDB" id="A0A7Y9C776"/>
<evidence type="ECO:0000313" key="1">
    <source>
        <dbReference type="EMBL" id="NYA72094.1"/>
    </source>
</evidence>
<dbReference type="SUPFAM" id="SSF117991">
    <property type="entry name" value="YbeD/HP0495-like"/>
    <property type="match status" value="1"/>
</dbReference>
<dbReference type="Pfam" id="PF04359">
    <property type="entry name" value="DUF493"/>
    <property type="match status" value="1"/>
</dbReference>
<sequence>MDQKSEEFYDRLRDELNNTTEKWPTEYLYKFIVPTSRDKIEAVETAFNGMGAVIETTKSKTGKYTSLSVNVVMPDAQSIIDQYLKVSTIDGIVSL</sequence>
<dbReference type="Proteomes" id="UP000535020">
    <property type="component" value="Unassembled WGS sequence"/>
</dbReference>
<proteinExistence type="predicted"/>
<reference evidence="1 2" key="1">
    <citation type="submission" date="2020-07" db="EMBL/GenBank/DDBJ databases">
        <authorList>
            <person name="Sun Q."/>
        </authorList>
    </citation>
    <scope>NUCLEOTIDE SEQUENCE [LARGE SCALE GENOMIC DNA]</scope>
    <source>
        <strain evidence="1 2">MAH-1</strain>
    </source>
</reference>
<keyword evidence="2" id="KW-1185">Reference proteome</keyword>
<evidence type="ECO:0000313" key="2">
    <source>
        <dbReference type="Proteomes" id="UP000535020"/>
    </source>
</evidence>
<organism evidence="1 2">
    <name type="scientific">Flavobacterium agri</name>
    <dbReference type="NCBI Taxonomy" id="2743471"/>
    <lineage>
        <taxon>Bacteria</taxon>
        <taxon>Pseudomonadati</taxon>
        <taxon>Bacteroidota</taxon>
        <taxon>Flavobacteriia</taxon>
        <taxon>Flavobacteriales</taxon>
        <taxon>Flavobacteriaceae</taxon>
        <taxon>Flavobacterium</taxon>
    </lineage>
</organism>
<name>A0A7Y9C776_9FLAO</name>
<dbReference type="Gene3D" id="3.30.70.260">
    <property type="match status" value="1"/>
</dbReference>
<dbReference type="RefSeq" id="WP_176006900.1">
    <property type="nucleotide sequence ID" value="NZ_JABWMI010000015.1"/>
</dbReference>
<dbReference type="EMBL" id="JACBJI010000006">
    <property type="protein sequence ID" value="NYA72094.1"/>
    <property type="molecule type" value="Genomic_DNA"/>
</dbReference>
<dbReference type="InterPro" id="IPR007454">
    <property type="entry name" value="UPF0250_YbeD-like"/>
</dbReference>
<gene>
    <name evidence="1" type="ORF">HZF10_14285</name>
</gene>
<comment type="caution">
    <text evidence="1">The sequence shown here is derived from an EMBL/GenBank/DDBJ whole genome shotgun (WGS) entry which is preliminary data.</text>
</comment>
<dbReference type="InterPro" id="IPR027471">
    <property type="entry name" value="YbeD-like_sf"/>
</dbReference>